<reference evidence="2 3" key="1">
    <citation type="submission" date="2018-06" db="EMBL/GenBank/DDBJ databases">
        <authorList>
            <consortium name="Pathogen Informatics"/>
            <person name="Doyle S."/>
        </authorList>
    </citation>
    <scope>NUCLEOTIDE SEQUENCE [LARGE SCALE GENOMIC DNA]</scope>
    <source>
        <strain evidence="2 3">NCTC13149</strain>
    </source>
</reference>
<proteinExistence type="inferred from homology"/>
<evidence type="ECO:0000256" key="1">
    <source>
        <dbReference type="ARBA" id="ARBA00005437"/>
    </source>
</evidence>
<dbReference type="InterPro" id="IPR007612">
    <property type="entry name" value="LOR"/>
</dbReference>
<sequence length="163" mass="19212">MEKLYIKQKVFKITDHYAVIDENNNEIYYVDQDFKLFGNTVHVSDRNDNELFTINKVILTWLPKYNIEFTDGRLIEIKENFAFFKKSLEISSADFDLDVKGDYLSLNFKIFNNNDLIGEVEKAWLSWGDTFELTVYDENYRDLVVALTIAVDDILDDEAKSRH</sequence>
<organism evidence="2 3">
    <name type="scientific">Peptoniphilus lacrimalis</name>
    <dbReference type="NCBI Taxonomy" id="33031"/>
    <lineage>
        <taxon>Bacteria</taxon>
        <taxon>Bacillati</taxon>
        <taxon>Bacillota</taxon>
        <taxon>Tissierellia</taxon>
        <taxon>Tissierellales</taxon>
        <taxon>Peptoniphilaceae</taxon>
        <taxon>Peptoniphilus</taxon>
    </lineage>
</organism>
<dbReference type="Pfam" id="PF04525">
    <property type="entry name" value="LOR"/>
    <property type="match status" value="1"/>
</dbReference>
<dbReference type="SUPFAM" id="SSF54518">
    <property type="entry name" value="Tubby C-terminal domain-like"/>
    <property type="match status" value="1"/>
</dbReference>
<dbReference type="Gene3D" id="2.40.160.200">
    <property type="entry name" value="LURP1-related"/>
    <property type="match status" value="1"/>
</dbReference>
<protein>
    <submittedName>
        <fullName evidence="2">Protein of uncharacterized function (DUF567)</fullName>
    </submittedName>
</protein>
<comment type="similarity">
    <text evidence="1">Belongs to the LOR family.</text>
</comment>
<accession>A0A379C3N2</accession>
<gene>
    <name evidence="2" type="ORF">NCTC13149_00512</name>
</gene>
<dbReference type="RefSeq" id="WP_019034452.1">
    <property type="nucleotide sequence ID" value="NZ_UGSZ01000001.1"/>
</dbReference>
<evidence type="ECO:0000313" key="3">
    <source>
        <dbReference type="Proteomes" id="UP000255517"/>
    </source>
</evidence>
<dbReference type="Proteomes" id="UP000255517">
    <property type="component" value="Unassembled WGS sequence"/>
</dbReference>
<dbReference type="OrthoDB" id="652307at2"/>
<dbReference type="EMBL" id="UGSZ01000001">
    <property type="protein sequence ID" value="SUB56719.1"/>
    <property type="molecule type" value="Genomic_DNA"/>
</dbReference>
<evidence type="ECO:0000313" key="2">
    <source>
        <dbReference type="EMBL" id="SUB56719.1"/>
    </source>
</evidence>
<dbReference type="AlphaFoldDB" id="A0A379C3N2"/>
<dbReference type="InterPro" id="IPR025659">
    <property type="entry name" value="Tubby-like_C"/>
</dbReference>
<name>A0A379C3N2_9FIRM</name>
<dbReference type="InterPro" id="IPR038595">
    <property type="entry name" value="LOR_sf"/>
</dbReference>
<dbReference type="STRING" id="1122949.GCA_000378725_00529"/>